<dbReference type="STRING" id="906689.A0A2I0V6Z8"/>
<dbReference type="EMBL" id="KZ505568">
    <property type="protein sequence ID" value="PKU59181.1"/>
    <property type="molecule type" value="Genomic_DNA"/>
</dbReference>
<keyword evidence="2" id="KW-1185">Reference proteome</keyword>
<name>A0A2I0V6Z8_9ASPA</name>
<accession>A0A2I0V6Z8</accession>
<gene>
    <name evidence="1" type="ORF">MA16_Dca027427</name>
</gene>
<evidence type="ECO:0008006" key="3">
    <source>
        <dbReference type="Google" id="ProtNLM"/>
    </source>
</evidence>
<evidence type="ECO:0000313" key="1">
    <source>
        <dbReference type="EMBL" id="PKU59181.1"/>
    </source>
</evidence>
<sequence length="202" mass="23235">MFECPRREFGRVCVRIHMNAKLPTGVWVEGDEDRFFQRIEYERLPNLYFECEKIGHLKNDCAKVNMENRVKSLQLVKATSSNMVGKESAEGNQKLAGDGLIEKEEYKPWMLVRYGKKKFKNNWPRRPVSRVDSRSNSVQLKKSEKIDEVTKGDKLIEEQKIVEQNLAGSISYFLEVGNNNGQVVLKPGDNSFSALVDMEEGE</sequence>
<dbReference type="AlphaFoldDB" id="A0A2I0V6Z8"/>
<dbReference type="InterPro" id="IPR040256">
    <property type="entry name" value="At4g02000-like"/>
</dbReference>
<reference evidence="1 2" key="1">
    <citation type="journal article" date="2016" name="Sci. Rep.">
        <title>The Dendrobium catenatum Lindl. genome sequence provides insights into polysaccharide synthase, floral development and adaptive evolution.</title>
        <authorList>
            <person name="Zhang G.Q."/>
            <person name="Xu Q."/>
            <person name="Bian C."/>
            <person name="Tsai W.C."/>
            <person name="Yeh C.M."/>
            <person name="Liu K.W."/>
            <person name="Yoshida K."/>
            <person name="Zhang L.S."/>
            <person name="Chang S.B."/>
            <person name="Chen F."/>
            <person name="Shi Y."/>
            <person name="Su Y.Y."/>
            <person name="Zhang Y.Q."/>
            <person name="Chen L.J."/>
            <person name="Yin Y."/>
            <person name="Lin M."/>
            <person name="Huang H."/>
            <person name="Deng H."/>
            <person name="Wang Z.W."/>
            <person name="Zhu S.L."/>
            <person name="Zhao X."/>
            <person name="Deng C."/>
            <person name="Niu S.C."/>
            <person name="Huang J."/>
            <person name="Wang M."/>
            <person name="Liu G.H."/>
            <person name="Yang H.J."/>
            <person name="Xiao X.J."/>
            <person name="Hsiao Y.Y."/>
            <person name="Wu W.L."/>
            <person name="Chen Y.Y."/>
            <person name="Mitsuda N."/>
            <person name="Ohme-Takagi M."/>
            <person name="Luo Y.B."/>
            <person name="Van de Peer Y."/>
            <person name="Liu Z.J."/>
        </authorList>
    </citation>
    <scope>NUCLEOTIDE SEQUENCE [LARGE SCALE GENOMIC DNA]</scope>
    <source>
        <tissue evidence="1">The whole plant</tissue>
    </source>
</reference>
<protein>
    <recommendedName>
        <fullName evidence="3">Zinc knuckle CX2CX4HX4C domain-containing protein</fullName>
    </recommendedName>
</protein>
<dbReference type="Proteomes" id="UP000233837">
    <property type="component" value="Unassembled WGS sequence"/>
</dbReference>
<dbReference type="PANTHER" id="PTHR31286:SF99">
    <property type="entry name" value="DUF4283 DOMAIN-CONTAINING PROTEIN"/>
    <property type="match status" value="1"/>
</dbReference>
<organism evidence="1 2">
    <name type="scientific">Dendrobium catenatum</name>
    <dbReference type="NCBI Taxonomy" id="906689"/>
    <lineage>
        <taxon>Eukaryota</taxon>
        <taxon>Viridiplantae</taxon>
        <taxon>Streptophyta</taxon>
        <taxon>Embryophyta</taxon>
        <taxon>Tracheophyta</taxon>
        <taxon>Spermatophyta</taxon>
        <taxon>Magnoliopsida</taxon>
        <taxon>Liliopsida</taxon>
        <taxon>Asparagales</taxon>
        <taxon>Orchidaceae</taxon>
        <taxon>Epidendroideae</taxon>
        <taxon>Malaxideae</taxon>
        <taxon>Dendrobiinae</taxon>
        <taxon>Dendrobium</taxon>
    </lineage>
</organism>
<dbReference type="PANTHER" id="PTHR31286">
    <property type="entry name" value="GLYCINE-RICH CELL WALL STRUCTURAL PROTEIN 1.8-LIKE"/>
    <property type="match status" value="1"/>
</dbReference>
<reference evidence="1 2" key="2">
    <citation type="journal article" date="2017" name="Nature">
        <title>The Apostasia genome and the evolution of orchids.</title>
        <authorList>
            <person name="Zhang G.Q."/>
            <person name="Liu K.W."/>
            <person name="Li Z."/>
            <person name="Lohaus R."/>
            <person name="Hsiao Y.Y."/>
            <person name="Niu S.C."/>
            <person name="Wang J.Y."/>
            <person name="Lin Y.C."/>
            <person name="Xu Q."/>
            <person name="Chen L.J."/>
            <person name="Yoshida K."/>
            <person name="Fujiwara S."/>
            <person name="Wang Z.W."/>
            <person name="Zhang Y.Q."/>
            <person name="Mitsuda N."/>
            <person name="Wang M."/>
            <person name="Liu G.H."/>
            <person name="Pecoraro L."/>
            <person name="Huang H.X."/>
            <person name="Xiao X.J."/>
            <person name="Lin M."/>
            <person name="Wu X.Y."/>
            <person name="Wu W.L."/>
            <person name="Chen Y.Y."/>
            <person name="Chang S.B."/>
            <person name="Sakamoto S."/>
            <person name="Ohme-Takagi M."/>
            <person name="Yagi M."/>
            <person name="Zeng S.J."/>
            <person name="Shen C.Y."/>
            <person name="Yeh C.M."/>
            <person name="Luo Y.B."/>
            <person name="Tsai W.C."/>
            <person name="Van de Peer Y."/>
            <person name="Liu Z.J."/>
        </authorList>
    </citation>
    <scope>NUCLEOTIDE SEQUENCE [LARGE SCALE GENOMIC DNA]</scope>
    <source>
        <tissue evidence="1">The whole plant</tissue>
    </source>
</reference>
<evidence type="ECO:0000313" key="2">
    <source>
        <dbReference type="Proteomes" id="UP000233837"/>
    </source>
</evidence>
<proteinExistence type="predicted"/>